<keyword evidence="5 7" id="KW-0418">Kinase</keyword>
<dbReference type="Pfam" id="PF04263">
    <property type="entry name" value="TPK_catalytic"/>
    <property type="match status" value="1"/>
</dbReference>
<dbReference type="InterPro" id="IPR036371">
    <property type="entry name" value="TPK_B1-bd_sf"/>
</dbReference>
<evidence type="ECO:0000256" key="1">
    <source>
        <dbReference type="ARBA" id="ARBA00005078"/>
    </source>
</evidence>
<dbReference type="Gene3D" id="2.60.120.320">
    <property type="entry name" value="Thiamin pyrophosphokinase, thiamin-binding domain"/>
    <property type="match status" value="1"/>
</dbReference>
<evidence type="ECO:0000256" key="3">
    <source>
        <dbReference type="ARBA" id="ARBA00022679"/>
    </source>
</evidence>
<dbReference type="PANTHER" id="PTHR13622">
    <property type="entry name" value="THIAMIN PYROPHOSPHOKINASE"/>
    <property type="match status" value="1"/>
</dbReference>
<dbReference type="FunFam" id="3.40.50.10240:FF:000006">
    <property type="entry name" value="Thiamin pyrophosphokinase 1"/>
    <property type="match status" value="1"/>
</dbReference>
<evidence type="ECO:0000313" key="9">
    <source>
        <dbReference type="Proteomes" id="UP000504629"/>
    </source>
</evidence>
<dbReference type="SUPFAM" id="SSF63862">
    <property type="entry name" value="Thiamin pyrophosphokinase, substrate-binding domain"/>
    <property type="match status" value="1"/>
</dbReference>
<keyword evidence="9" id="KW-1185">Reference proteome</keyword>
<dbReference type="SUPFAM" id="SSF63999">
    <property type="entry name" value="Thiamin pyrophosphokinase, catalytic domain"/>
    <property type="match status" value="1"/>
</dbReference>
<dbReference type="GO" id="GO:0004788">
    <property type="term" value="F:thiamine diphosphokinase activity"/>
    <property type="evidence" value="ECO:0007669"/>
    <property type="project" value="UniProtKB-UniRule"/>
</dbReference>
<dbReference type="GO" id="GO:0030975">
    <property type="term" value="F:thiamine binding"/>
    <property type="evidence" value="ECO:0007669"/>
    <property type="project" value="UniProtKB-UniRule"/>
</dbReference>
<comment type="pathway">
    <text evidence="1 7">Cofactor biosynthesis; thiamine diphosphate biosynthesis; thiamine diphosphate from thiamine: step 1/1.</text>
</comment>
<dbReference type="EC" id="2.7.6.2" evidence="7"/>
<dbReference type="OrthoDB" id="25149at2759"/>
<dbReference type="InterPro" id="IPR036759">
    <property type="entry name" value="TPK_catalytic_sf"/>
</dbReference>
<evidence type="ECO:0000313" key="10">
    <source>
        <dbReference type="RefSeq" id="XP_028025924.1"/>
    </source>
</evidence>
<comment type="catalytic activity">
    <reaction evidence="7">
        <text>thiamine + ATP = thiamine diphosphate + AMP + H(+)</text>
        <dbReference type="Rhea" id="RHEA:11576"/>
        <dbReference type="ChEBI" id="CHEBI:15378"/>
        <dbReference type="ChEBI" id="CHEBI:18385"/>
        <dbReference type="ChEBI" id="CHEBI:30616"/>
        <dbReference type="ChEBI" id="CHEBI:58937"/>
        <dbReference type="ChEBI" id="CHEBI:456215"/>
    </reaction>
</comment>
<dbReference type="Gene3D" id="3.40.50.10240">
    <property type="entry name" value="Thiamin pyrophosphokinase, catalytic domain"/>
    <property type="match status" value="1"/>
</dbReference>
<dbReference type="GO" id="GO:0016301">
    <property type="term" value="F:kinase activity"/>
    <property type="evidence" value="ECO:0007669"/>
    <property type="project" value="UniProtKB-UniRule"/>
</dbReference>
<feature type="domain" description="Thiamin pyrophosphokinase thiamin-binding" evidence="8">
    <location>
        <begin position="218"/>
        <end position="289"/>
    </location>
</feature>
<dbReference type="FunFam" id="2.60.120.320:FF:000001">
    <property type="entry name" value="Thiamine pyrophosphokinase"/>
    <property type="match status" value="1"/>
</dbReference>
<dbReference type="InterPro" id="IPR006282">
    <property type="entry name" value="Thi_PPkinase"/>
</dbReference>
<dbReference type="InterPro" id="IPR007373">
    <property type="entry name" value="Thiamin_PyroPKinase_B1-bd"/>
</dbReference>
<accession>A0A6J2JBN8</accession>
<proteinExistence type="inferred from homology"/>
<evidence type="ECO:0000256" key="6">
    <source>
        <dbReference type="ARBA" id="ARBA00022840"/>
    </source>
</evidence>
<keyword evidence="4 7" id="KW-0547">Nucleotide-binding</keyword>
<evidence type="ECO:0000256" key="2">
    <source>
        <dbReference type="ARBA" id="ARBA00006785"/>
    </source>
</evidence>
<dbReference type="UniPathway" id="UPA00060">
    <property type="reaction ID" value="UER00597"/>
</dbReference>
<dbReference type="KEGG" id="bman:114239757"/>
<dbReference type="NCBIfam" id="TIGR01378">
    <property type="entry name" value="thi_PPkinase"/>
    <property type="match status" value="1"/>
</dbReference>
<gene>
    <name evidence="10" type="primary">LOC114239757</name>
</gene>
<reference evidence="10" key="1">
    <citation type="submission" date="2025-08" db="UniProtKB">
        <authorList>
            <consortium name="RefSeq"/>
        </authorList>
    </citation>
    <scope>IDENTIFICATION</scope>
    <source>
        <tissue evidence="10">Silk gland</tissue>
    </source>
</reference>
<dbReference type="PIRSF" id="PIRSF031057">
    <property type="entry name" value="Thiamin_pyrophosphokinase"/>
    <property type="match status" value="1"/>
</dbReference>
<keyword evidence="6 7" id="KW-0067">ATP-binding</keyword>
<keyword evidence="3 7" id="KW-0808">Transferase</keyword>
<evidence type="ECO:0000259" key="8">
    <source>
        <dbReference type="SMART" id="SM00983"/>
    </source>
</evidence>
<dbReference type="AlphaFoldDB" id="A0A6J2JBN8"/>
<protein>
    <recommendedName>
        <fullName evidence="7">Thiamine pyrophosphokinase</fullName>
        <ecNumber evidence="7">2.7.6.2</ecNumber>
    </recommendedName>
</protein>
<evidence type="ECO:0000256" key="7">
    <source>
        <dbReference type="PIRNR" id="PIRNR031057"/>
    </source>
</evidence>
<dbReference type="GO" id="GO:0006772">
    <property type="term" value="P:thiamine metabolic process"/>
    <property type="evidence" value="ECO:0007669"/>
    <property type="project" value="InterPro"/>
</dbReference>
<comment type="similarity">
    <text evidence="2 7">Belongs to the thiamine pyrophosphokinase family.</text>
</comment>
<dbReference type="Proteomes" id="UP000504629">
    <property type="component" value="Unplaced"/>
</dbReference>
<name>A0A6J2JBN8_BOMMA</name>
<dbReference type="Pfam" id="PF04265">
    <property type="entry name" value="TPK_B1_binding"/>
    <property type="match status" value="1"/>
</dbReference>
<dbReference type="CDD" id="cd07995">
    <property type="entry name" value="TPK"/>
    <property type="match status" value="1"/>
</dbReference>
<dbReference type="RefSeq" id="XP_028025924.1">
    <property type="nucleotide sequence ID" value="XM_028170123.1"/>
</dbReference>
<dbReference type="InterPro" id="IPR007371">
    <property type="entry name" value="TPK_catalytic"/>
</dbReference>
<evidence type="ECO:0000256" key="5">
    <source>
        <dbReference type="ARBA" id="ARBA00022777"/>
    </source>
</evidence>
<dbReference type="PANTHER" id="PTHR13622:SF8">
    <property type="entry name" value="THIAMIN PYROPHOSPHOKINASE 1"/>
    <property type="match status" value="1"/>
</dbReference>
<dbReference type="InterPro" id="IPR016966">
    <property type="entry name" value="Thiamin_pyrophosphokinase_euk"/>
</dbReference>
<dbReference type="SMART" id="SM00983">
    <property type="entry name" value="TPK_B1_binding"/>
    <property type="match status" value="1"/>
</dbReference>
<dbReference type="GO" id="GO:0005524">
    <property type="term" value="F:ATP binding"/>
    <property type="evidence" value="ECO:0007669"/>
    <property type="project" value="UniProtKB-UniRule"/>
</dbReference>
<dbReference type="GO" id="GO:0009229">
    <property type="term" value="P:thiamine diphosphate biosynthetic process"/>
    <property type="evidence" value="ECO:0007669"/>
    <property type="project" value="UniProtKB-UniRule"/>
</dbReference>
<evidence type="ECO:0000256" key="4">
    <source>
        <dbReference type="ARBA" id="ARBA00022741"/>
    </source>
</evidence>
<dbReference type="GeneID" id="114239757"/>
<sequence>MSNGILSRNIRKMVQYNLRNTFYDYQNHCGTSCSTIKCWKWDITPVILMHNKPSLRYAVLILNRPISQEEAFMKNFWEKATLRITVDGGALRWDQFLTRLPEEISNKMKIPDLITGDFDSIAEETLQKYKKKGCKVVHTPDQDYTDFTKALKELNNHCQEHTIEVDNVIAIGQASGRLDQILGNIQTLYLAEKQHLLHPETKLYLMSGDSLSWLLEPGNHIISIPEETRKHNRAWCSLVPIGETCHSVTTSGLMWNLDNQSLKFGELVSTSNAFDGSDTVKIKCSHTILWSMKVPSLTGE</sequence>
<organism evidence="9 10">
    <name type="scientific">Bombyx mandarina</name>
    <name type="common">Wild silk moth</name>
    <name type="synonym">Wild silkworm</name>
    <dbReference type="NCBI Taxonomy" id="7092"/>
    <lineage>
        <taxon>Eukaryota</taxon>
        <taxon>Metazoa</taxon>
        <taxon>Ecdysozoa</taxon>
        <taxon>Arthropoda</taxon>
        <taxon>Hexapoda</taxon>
        <taxon>Insecta</taxon>
        <taxon>Pterygota</taxon>
        <taxon>Neoptera</taxon>
        <taxon>Endopterygota</taxon>
        <taxon>Lepidoptera</taxon>
        <taxon>Glossata</taxon>
        <taxon>Ditrysia</taxon>
        <taxon>Bombycoidea</taxon>
        <taxon>Bombycidae</taxon>
        <taxon>Bombycinae</taxon>
        <taxon>Bombyx</taxon>
    </lineage>
</organism>